<evidence type="ECO:0000313" key="3">
    <source>
        <dbReference type="WBParaSite" id="PDA_v2.g31483.t1"/>
    </source>
</evidence>
<dbReference type="Gene3D" id="1.10.238.10">
    <property type="entry name" value="EF-hand"/>
    <property type="match status" value="1"/>
</dbReference>
<sequence length="102" mass="11988">MQIDLLNEHYNPSWDSNINEYSDGMAVYGHGLKKVQEAFHKFAIDKDGKQKDYISFEEWKQLFSDLFFSSNEQDFGNYLFGELICKMSYFSTKLLCNSTNDK</sequence>
<dbReference type="InterPro" id="IPR002048">
    <property type="entry name" value="EF_hand_dom"/>
</dbReference>
<keyword evidence="2" id="KW-1185">Reference proteome</keyword>
<dbReference type="GO" id="GO:0005509">
    <property type="term" value="F:calcium ion binding"/>
    <property type="evidence" value="ECO:0007669"/>
    <property type="project" value="InterPro"/>
</dbReference>
<organism evidence="2 3">
    <name type="scientific">Panagrolaimus davidi</name>
    <dbReference type="NCBI Taxonomy" id="227884"/>
    <lineage>
        <taxon>Eukaryota</taxon>
        <taxon>Metazoa</taxon>
        <taxon>Ecdysozoa</taxon>
        <taxon>Nematoda</taxon>
        <taxon>Chromadorea</taxon>
        <taxon>Rhabditida</taxon>
        <taxon>Tylenchina</taxon>
        <taxon>Panagrolaimomorpha</taxon>
        <taxon>Panagrolaimoidea</taxon>
        <taxon>Panagrolaimidae</taxon>
        <taxon>Panagrolaimus</taxon>
    </lineage>
</organism>
<name>A0A914QV97_9BILA</name>
<reference evidence="3" key="1">
    <citation type="submission" date="2022-11" db="UniProtKB">
        <authorList>
            <consortium name="WormBaseParasite"/>
        </authorList>
    </citation>
    <scope>IDENTIFICATION</scope>
</reference>
<dbReference type="PROSITE" id="PS50222">
    <property type="entry name" value="EF_HAND_2"/>
    <property type="match status" value="1"/>
</dbReference>
<protein>
    <submittedName>
        <fullName evidence="3">EF-hand domain-containing protein</fullName>
    </submittedName>
</protein>
<proteinExistence type="predicted"/>
<evidence type="ECO:0000259" key="1">
    <source>
        <dbReference type="PROSITE" id="PS50222"/>
    </source>
</evidence>
<dbReference type="WBParaSite" id="PDA_v2.g31483.t1">
    <property type="protein sequence ID" value="PDA_v2.g31483.t1"/>
    <property type="gene ID" value="PDA_v2.g31483"/>
</dbReference>
<dbReference type="SUPFAM" id="SSF47473">
    <property type="entry name" value="EF-hand"/>
    <property type="match status" value="1"/>
</dbReference>
<dbReference type="InterPro" id="IPR011992">
    <property type="entry name" value="EF-hand-dom_pair"/>
</dbReference>
<feature type="domain" description="EF-hand" evidence="1">
    <location>
        <begin position="30"/>
        <end position="69"/>
    </location>
</feature>
<accession>A0A914QV97</accession>
<dbReference type="Proteomes" id="UP000887578">
    <property type="component" value="Unplaced"/>
</dbReference>
<evidence type="ECO:0000313" key="2">
    <source>
        <dbReference type="Proteomes" id="UP000887578"/>
    </source>
</evidence>
<dbReference type="AlphaFoldDB" id="A0A914QV97"/>